<accession>A0ABV6HHZ4</accession>
<dbReference type="EMBL" id="JBHLWO010000002">
    <property type="protein sequence ID" value="MFC0318501.1"/>
    <property type="molecule type" value="Genomic_DNA"/>
</dbReference>
<proteinExistence type="predicted"/>
<reference evidence="2 3" key="1">
    <citation type="submission" date="2024-09" db="EMBL/GenBank/DDBJ databases">
        <authorList>
            <person name="Sun Q."/>
            <person name="Mori K."/>
        </authorList>
    </citation>
    <scope>NUCLEOTIDE SEQUENCE [LARGE SCALE GENOMIC DNA]</scope>
    <source>
        <strain evidence="2 3">CCM 7765</strain>
    </source>
</reference>
<evidence type="ECO:0000256" key="1">
    <source>
        <dbReference type="SAM" id="SignalP"/>
    </source>
</evidence>
<dbReference type="Proteomes" id="UP001589774">
    <property type="component" value="Unassembled WGS sequence"/>
</dbReference>
<name>A0ABV6HHZ4_9SPHI</name>
<evidence type="ECO:0000313" key="3">
    <source>
        <dbReference type="Proteomes" id="UP001589774"/>
    </source>
</evidence>
<comment type="caution">
    <text evidence="2">The sequence shown here is derived from an EMBL/GenBank/DDBJ whole genome shotgun (WGS) entry which is preliminary data.</text>
</comment>
<evidence type="ECO:0000313" key="2">
    <source>
        <dbReference type="EMBL" id="MFC0318501.1"/>
    </source>
</evidence>
<protein>
    <recommendedName>
        <fullName evidence="4">Lipoprotein</fullName>
    </recommendedName>
</protein>
<evidence type="ECO:0008006" key="4">
    <source>
        <dbReference type="Google" id="ProtNLM"/>
    </source>
</evidence>
<sequence length="227" mass="25811">MTLKNRCLYVLLFFSTISLSACFEVIEEINVHKNGSGNMTVTLNLSQSKTKLSSVMLLDSINGYKVPDKVQIQRNLNEAVAILKKTPGISSVKHRVDFENFIAFVSFSFEKVDNLNHLSKIIYEKLKIKPTGKSLYNFDTRTQLFSRNYTYAQEAKSAYMKLKEADKQVFKNALYTCIYRFDSVVKQSTNKQAKLSGTKKAVMLHTSILDLINGRANITNQIQLVNN</sequence>
<dbReference type="PROSITE" id="PS51257">
    <property type="entry name" value="PROKAR_LIPOPROTEIN"/>
    <property type="match status" value="1"/>
</dbReference>
<dbReference type="RefSeq" id="WP_130857635.1">
    <property type="nucleotide sequence ID" value="NZ_JBHLWO010000002.1"/>
</dbReference>
<feature type="chain" id="PRO_5045376347" description="Lipoprotein" evidence="1">
    <location>
        <begin position="21"/>
        <end position="227"/>
    </location>
</feature>
<organism evidence="2 3">
    <name type="scientific">Olivibacter oleidegradans</name>
    <dbReference type="NCBI Taxonomy" id="760123"/>
    <lineage>
        <taxon>Bacteria</taxon>
        <taxon>Pseudomonadati</taxon>
        <taxon>Bacteroidota</taxon>
        <taxon>Sphingobacteriia</taxon>
        <taxon>Sphingobacteriales</taxon>
        <taxon>Sphingobacteriaceae</taxon>
        <taxon>Olivibacter</taxon>
    </lineage>
</organism>
<feature type="signal peptide" evidence="1">
    <location>
        <begin position="1"/>
        <end position="20"/>
    </location>
</feature>
<gene>
    <name evidence="2" type="ORF">ACFFI0_09280</name>
</gene>
<keyword evidence="1" id="KW-0732">Signal</keyword>
<keyword evidence="3" id="KW-1185">Reference proteome</keyword>